<dbReference type="EMBL" id="MAAO01000011">
    <property type="protein sequence ID" value="OUR94151.1"/>
    <property type="molecule type" value="Genomic_DNA"/>
</dbReference>
<dbReference type="AlphaFoldDB" id="A0A1Y5F385"/>
<protein>
    <recommendedName>
        <fullName evidence="1">FecR protein domain-containing protein</fullName>
    </recommendedName>
</protein>
<reference evidence="3" key="1">
    <citation type="journal article" date="2017" name="Proc. Natl. Acad. Sci. U.S.A.">
        <title>Simulation of Deepwater Horizon oil plume reveals substrate specialization within a complex community of hydrocarbon-degraders.</title>
        <authorList>
            <person name="Hu P."/>
            <person name="Dubinsky E.A."/>
            <person name="Probst A.J."/>
            <person name="Wang J."/>
            <person name="Sieber C.M.K."/>
            <person name="Tom L.M."/>
            <person name="Gardinali P."/>
            <person name="Banfield J.F."/>
            <person name="Atlas R.M."/>
            <person name="Andersen G.L."/>
        </authorList>
    </citation>
    <scope>NUCLEOTIDE SEQUENCE [LARGE SCALE GENOMIC DNA]</scope>
</reference>
<dbReference type="PANTHER" id="PTHR38731:SF1">
    <property type="entry name" value="FECR PROTEIN DOMAIN-CONTAINING PROTEIN"/>
    <property type="match status" value="1"/>
</dbReference>
<organism evidence="2 3">
    <name type="scientific">Halobacteriovorax marinus</name>
    <dbReference type="NCBI Taxonomy" id="97084"/>
    <lineage>
        <taxon>Bacteria</taxon>
        <taxon>Pseudomonadati</taxon>
        <taxon>Bdellovibrionota</taxon>
        <taxon>Bacteriovoracia</taxon>
        <taxon>Bacteriovoracales</taxon>
        <taxon>Halobacteriovoraceae</taxon>
        <taxon>Halobacteriovorax</taxon>
    </lineage>
</organism>
<name>A0A1Y5F385_9BACT</name>
<dbReference type="PANTHER" id="PTHR38731">
    <property type="entry name" value="LIPL45-RELATED LIPOPROTEIN-RELATED"/>
    <property type="match status" value="1"/>
</dbReference>
<accession>A0A1Y5F385</accession>
<dbReference type="Pfam" id="PF04773">
    <property type="entry name" value="FecR"/>
    <property type="match status" value="1"/>
</dbReference>
<feature type="domain" description="FecR protein" evidence="1">
    <location>
        <begin position="66"/>
        <end position="145"/>
    </location>
</feature>
<evidence type="ECO:0000259" key="1">
    <source>
        <dbReference type="Pfam" id="PF04773"/>
    </source>
</evidence>
<dbReference type="InterPro" id="IPR006860">
    <property type="entry name" value="FecR"/>
</dbReference>
<dbReference type="Gene3D" id="2.60.120.1440">
    <property type="match status" value="1"/>
</dbReference>
<dbReference type="Proteomes" id="UP000196531">
    <property type="component" value="Unassembled WGS sequence"/>
</dbReference>
<evidence type="ECO:0000313" key="3">
    <source>
        <dbReference type="Proteomes" id="UP000196531"/>
    </source>
</evidence>
<sequence>MKIFAISLIFLASISIWALPTGTVSKLRGEVYFNGKLLKTNDVINTSGILKSKRRSFIKLAISEWNTNIVVGPNSEMKIDLSSKAAPKKYSFLKGRCRWKTNKNIKSSGVIHTNQASLGVRGTDYLLIVNSLLGETEIVVFDGLVDFKNATDKADVALLKKNQWGGLGGRYGAKIGKVLDLPTHIISAFDKQLKL</sequence>
<evidence type="ECO:0000313" key="2">
    <source>
        <dbReference type="EMBL" id="OUR94151.1"/>
    </source>
</evidence>
<gene>
    <name evidence="2" type="ORF">A9Q84_17735</name>
</gene>
<comment type="caution">
    <text evidence="2">The sequence shown here is derived from an EMBL/GenBank/DDBJ whole genome shotgun (WGS) entry which is preliminary data.</text>
</comment>
<proteinExistence type="predicted"/>